<evidence type="ECO:0000259" key="2">
    <source>
        <dbReference type="Pfam" id="PF07007"/>
    </source>
</evidence>
<evidence type="ECO:0000313" key="3">
    <source>
        <dbReference type="EMBL" id="RGE45327.1"/>
    </source>
</evidence>
<dbReference type="AlphaFoldDB" id="A0A373FN32"/>
<dbReference type="InterPro" id="IPR009739">
    <property type="entry name" value="LprI-like_N"/>
</dbReference>
<comment type="caution">
    <text evidence="3">The sequence shown here is derived from an EMBL/GenBank/DDBJ whole genome shotgun (WGS) entry which is preliminary data.</text>
</comment>
<dbReference type="PANTHER" id="PTHR39176">
    <property type="entry name" value="PERIPLASMIC PROTEIN-RELATED"/>
    <property type="match status" value="1"/>
</dbReference>
<reference evidence="3 4" key="1">
    <citation type="submission" date="2018-08" db="EMBL/GenBank/DDBJ databases">
        <title>Comamonas testosteroni strain SWCO2.</title>
        <authorList>
            <person name="Jiang N."/>
            <person name="Zhang X.Z."/>
        </authorList>
    </citation>
    <scope>NUCLEOTIDE SEQUENCE [LARGE SCALE GENOMIC DNA]</scope>
    <source>
        <strain evidence="3 4">SWCO2</strain>
    </source>
</reference>
<gene>
    <name evidence="3" type="ORF">DZC30_10275</name>
</gene>
<feature type="domain" description="Lysozyme inhibitor LprI-like N-terminal" evidence="2">
    <location>
        <begin position="35"/>
        <end position="122"/>
    </location>
</feature>
<dbReference type="Proteomes" id="UP000261948">
    <property type="component" value="Unassembled WGS sequence"/>
</dbReference>
<name>A0A373FN32_COMTE</name>
<evidence type="ECO:0000256" key="1">
    <source>
        <dbReference type="SAM" id="SignalP"/>
    </source>
</evidence>
<protein>
    <submittedName>
        <fullName evidence="3">DUF1311 domain-containing protein</fullName>
    </submittedName>
</protein>
<evidence type="ECO:0000313" key="4">
    <source>
        <dbReference type="Proteomes" id="UP000261948"/>
    </source>
</evidence>
<keyword evidence="4" id="KW-1185">Reference proteome</keyword>
<feature type="chain" id="PRO_5016681364" evidence="1">
    <location>
        <begin position="24"/>
        <end position="130"/>
    </location>
</feature>
<feature type="signal peptide" evidence="1">
    <location>
        <begin position="1"/>
        <end position="23"/>
    </location>
</feature>
<proteinExistence type="predicted"/>
<keyword evidence="1" id="KW-0732">Signal</keyword>
<organism evidence="3 4">
    <name type="scientific">Comamonas testosteroni</name>
    <name type="common">Pseudomonas testosteroni</name>
    <dbReference type="NCBI Taxonomy" id="285"/>
    <lineage>
        <taxon>Bacteria</taxon>
        <taxon>Pseudomonadati</taxon>
        <taxon>Pseudomonadota</taxon>
        <taxon>Betaproteobacteria</taxon>
        <taxon>Burkholderiales</taxon>
        <taxon>Comamonadaceae</taxon>
        <taxon>Comamonas</taxon>
    </lineage>
</organism>
<dbReference type="Gene3D" id="1.20.1270.180">
    <property type="match status" value="1"/>
</dbReference>
<dbReference type="EMBL" id="QURR01000010">
    <property type="protein sequence ID" value="RGE45327.1"/>
    <property type="molecule type" value="Genomic_DNA"/>
</dbReference>
<sequence length="130" mass="14558">MTIRPALWSLAAATAVLTSGAWAADHVRALDCKPSGNQQQLNDCAAQDYRAADAQLNLRYREVMATLSPELRDALRSDQRRWLRGRDPACHQAAKAYAGGSMRPMIFSSCLEKATRKRTAELQEWLDRQP</sequence>
<accession>A0A373FN32</accession>
<dbReference type="PANTHER" id="PTHR39176:SF1">
    <property type="entry name" value="PERIPLASMIC PROTEIN"/>
    <property type="match status" value="1"/>
</dbReference>
<dbReference type="OrthoDB" id="7340239at2"/>
<dbReference type="Pfam" id="PF07007">
    <property type="entry name" value="LprI"/>
    <property type="match status" value="1"/>
</dbReference>